<dbReference type="AlphaFoldDB" id="A0A0U1LVR4"/>
<dbReference type="Proteomes" id="UP000054383">
    <property type="component" value="Unassembled WGS sequence"/>
</dbReference>
<protein>
    <submittedName>
        <fullName evidence="2">Uncharacterized protein</fullName>
    </submittedName>
</protein>
<gene>
    <name evidence="2" type="ORF">PISL3812_04487</name>
</gene>
<proteinExistence type="predicted"/>
<feature type="region of interest" description="Disordered" evidence="1">
    <location>
        <begin position="30"/>
        <end position="60"/>
    </location>
</feature>
<feature type="compositionally biased region" description="Basic residues" evidence="1">
    <location>
        <begin position="199"/>
        <end position="209"/>
    </location>
</feature>
<organism evidence="2 3">
    <name type="scientific">Talaromyces islandicus</name>
    <name type="common">Penicillium islandicum</name>
    <dbReference type="NCBI Taxonomy" id="28573"/>
    <lineage>
        <taxon>Eukaryota</taxon>
        <taxon>Fungi</taxon>
        <taxon>Dikarya</taxon>
        <taxon>Ascomycota</taxon>
        <taxon>Pezizomycotina</taxon>
        <taxon>Eurotiomycetes</taxon>
        <taxon>Eurotiomycetidae</taxon>
        <taxon>Eurotiales</taxon>
        <taxon>Trichocomaceae</taxon>
        <taxon>Talaromyces</taxon>
        <taxon>Talaromyces sect. Islandici</taxon>
    </lineage>
</organism>
<name>A0A0U1LVR4_TALIS</name>
<evidence type="ECO:0000313" key="3">
    <source>
        <dbReference type="Proteomes" id="UP000054383"/>
    </source>
</evidence>
<feature type="region of interest" description="Disordered" evidence="1">
    <location>
        <begin position="122"/>
        <end position="209"/>
    </location>
</feature>
<evidence type="ECO:0000256" key="1">
    <source>
        <dbReference type="SAM" id="MobiDB-lite"/>
    </source>
</evidence>
<keyword evidence="3" id="KW-1185">Reference proteome</keyword>
<feature type="region of interest" description="Disordered" evidence="1">
    <location>
        <begin position="1"/>
        <end position="20"/>
    </location>
</feature>
<sequence length="209" mass="21800">MSGSTTPGAKPAKGMSSRLLTMKFMQRSAAAAAQAAVDDDPQTPSPKRPRLSAPNSPANNADLQAVNAALAAEERKRAEAVARQAAEAGESEWVLDFHGSSGFPGAAQPVIVAADSLDGEFEDSGRMSFGNFKPKKKSYNVMQQDEDEDSTDPAQAARKKAERKKKHGSQDADLRHLTSISGGGRISGGGGGGGDGKKHGNKPGKKRSK</sequence>
<accession>A0A0U1LVR4</accession>
<dbReference type="OMA" id="MKFMRRA"/>
<reference evidence="2 3" key="1">
    <citation type="submission" date="2015-04" db="EMBL/GenBank/DDBJ databases">
        <authorList>
            <person name="Syromyatnikov M.Y."/>
            <person name="Popov V.N."/>
        </authorList>
    </citation>
    <scope>NUCLEOTIDE SEQUENCE [LARGE SCALE GENOMIC DNA]</scope>
    <source>
        <strain evidence="2">WF-38-12</strain>
    </source>
</reference>
<evidence type="ECO:0000313" key="2">
    <source>
        <dbReference type="EMBL" id="CRG87469.1"/>
    </source>
</evidence>
<dbReference type="Pfam" id="PF10175">
    <property type="entry name" value="MPP6"/>
    <property type="match status" value="1"/>
</dbReference>
<dbReference type="OrthoDB" id="427960at2759"/>
<dbReference type="STRING" id="28573.A0A0U1LVR4"/>
<feature type="compositionally biased region" description="Basic residues" evidence="1">
    <location>
        <begin position="157"/>
        <end position="167"/>
    </location>
</feature>
<feature type="compositionally biased region" description="Gly residues" evidence="1">
    <location>
        <begin position="181"/>
        <end position="194"/>
    </location>
</feature>
<dbReference type="EMBL" id="CVMT01000003">
    <property type="protein sequence ID" value="CRG87469.1"/>
    <property type="molecule type" value="Genomic_DNA"/>
</dbReference>